<sequence length="340" mass="37691">MLSKLAKLVVSATITLSLSRYASATPIISDPSLARVGETHDDIFMHPSTNFQQPLAKPESTLAANKLVLNMVFTYSFDKISKDNPLKNLPVWLTYYHPLRGNSRIKTVTDDNGKAKFEASPWPEAGIKYDITVILDGRPAGSPYIIVDKDPKSGKPIQYVTNYEKHHEYYGGGDGGGHAPCAATAQTEKVAFGEGFASAYALIMEEVKDGILKDGSSNPPNYELYSCGSSQDMNTDEGRFTAALYDLWDTADDSNQGDPKLGANGHKDGNKDLVLTPKQILLDPIKNALTKGTDKYILSPRAYWKNFEEAFIKNKGSDPKWEDRLEKAREVFRYNYANFI</sequence>
<dbReference type="EMBL" id="JAADYS010000923">
    <property type="protein sequence ID" value="KAF4466149.1"/>
    <property type="molecule type" value="Genomic_DNA"/>
</dbReference>
<accession>A0A8H4LEP9</accession>
<organism evidence="2 3">
    <name type="scientific">Fusarium albosuccineum</name>
    <dbReference type="NCBI Taxonomy" id="1237068"/>
    <lineage>
        <taxon>Eukaryota</taxon>
        <taxon>Fungi</taxon>
        <taxon>Dikarya</taxon>
        <taxon>Ascomycota</taxon>
        <taxon>Pezizomycotina</taxon>
        <taxon>Sordariomycetes</taxon>
        <taxon>Hypocreomycetidae</taxon>
        <taxon>Hypocreales</taxon>
        <taxon>Nectriaceae</taxon>
        <taxon>Fusarium</taxon>
        <taxon>Fusarium decemcellulare species complex</taxon>
    </lineage>
</organism>
<evidence type="ECO:0000313" key="3">
    <source>
        <dbReference type="Proteomes" id="UP000554235"/>
    </source>
</evidence>
<dbReference type="AlphaFoldDB" id="A0A8H4LEP9"/>
<proteinExistence type="predicted"/>
<feature type="signal peptide" evidence="1">
    <location>
        <begin position="1"/>
        <end position="24"/>
    </location>
</feature>
<protein>
    <submittedName>
        <fullName evidence="2">Uncharacterized protein</fullName>
    </submittedName>
</protein>
<reference evidence="2 3" key="1">
    <citation type="submission" date="2020-01" db="EMBL/GenBank/DDBJ databases">
        <title>Identification and distribution of gene clusters putatively required for synthesis of sphingolipid metabolism inhibitors in phylogenetically diverse species of the filamentous fungus Fusarium.</title>
        <authorList>
            <person name="Kim H.-S."/>
            <person name="Busman M."/>
            <person name="Brown D.W."/>
            <person name="Divon H."/>
            <person name="Uhlig S."/>
            <person name="Proctor R.H."/>
        </authorList>
    </citation>
    <scope>NUCLEOTIDE SEQUENCE [LARGE SCALE GENOMIC DNA]</scope>
    <source>
        <strain evidence="2 3">NRRL 20459</strain>
    </source>
</reference>
<gene>
    <name evidence="2" type="ORF">FALBO_6992</name>
</gene>
<dbReference type="Proteomes" id="UP000554235">
    <property type="component" value="Unassembled WGS sequence"/>
</dbReference>
<comment type="caution">
    <text evidence="2">The sequence shown here is derived from an EMBL/GenBank/DDBJ whole genome shotgun (WGS) entry which is preliminary data.</text>
</comment>
<evidence type="ECO:0000313" key="2">
    <source>
        <dbReference type="EMBL" id="KAF4466149.1"/>
    </source>
</evidence>
<evidence type="ECO:0000256" key="1">
    <source>
        <dbReference type="SAM" id="SignalP"/>
    </source>
</evidence>
<feature type="chain" id="PRO_5034424255" evidence="1">
    <location>
        <begin position="25"/>
        <end position="340"/>
    </location>
</feature>
<keyword evidence="3" id="KW-1185">Reference proteome</keyword>
<keyword evidence="1" id="KW-0732">Signal</keyword>
<name>A0A8H4LEP9_9HYPO</name>
<dbReference type="OrthoDB" id="5086276at2759"/>